<reference evidence="1 2" key="1">
    <citation type="submission" date="2021-09" db="EMBL/GenBank/DDBJ databases">
        <title>Genomic insights and catalytic innovation underlie evolution of tropane alkaloids biosynthesis.</title>
        <authorList>
            <person name="Wang Y.-J."/>
            <person name="Tian T."/>
            <person name="Huang J.-P."/>
            <person name="Huang S.-X."/>
        </authorList>
    </citation>
    <scope>NUCLEOTIDE SEQUENCE [LARGE SCALE GENOMIC DNA]</scope>
    <source>
        <strain evidence="1">KIB-2018</strain>
        <tissue evidence="1">Leaf</tissue>
    </source>
</reference>
<keyword evidence="2" id="KW-1185">Reference proteome</keyword>
<dbReference type="EMBL" id="JAIWQS010000011">
    <property type="protein sequence ID" value="KAJ8749891.1"/>
    <property type="molecule type" value="Genomic_DNA"/>
</dbReference>
<accession>A0AAV8SCE3</accession>
<sequence length="118" mass="13109">MDGLRGERVNLRRDEPFLIRCGEPHRSCSPRRASFHAATSDSKTPRGTVGTTFLRILLGLPGGSSEVQIMTVVTGVVNVFQSLKLNATGLRAQRNSEPQAHRIRAFRPNVFQSHRLLC</sequence>
<dbReference type="Proteomes" id="UP001159364">
    <property type="component" value="Linkage Group LG11"/>
</dbReference>
<dbReference type="AlphaFoldDB" id="A0AAV8SCE3"/>
<organism evidence="1 2">
    <name type="scientific">Erythroxylum novogranatense</name>
    <dbReference type="NCBI Taxonomy" id="1862640"/>
    <lineage>
        <taxon>Eukaryota</taxon>
        <taxon>Viridiplantae</taxon>
        <taxon>Streptophyta</taxon>
        <taxon>Embryophyta</taxon>
        <taxon>Tracheophyta</taxon>
        <taxon>Spermatophyta</taxon>
        <taxon>Magnoliopsida</taxon>
        <taxon>eudicotyledons</taxon>
        <taxon>Gunneridae</taxon>
        <taxon>Pentapetalae</taxon>
        <taxon>rosids</taxon>
        <taxon>fabids</taxon>
        <taxon>Malpighiales</taxon>
        <taxon>Erythroxylaceae</taxon>
        <taxon>Erythroxylum</taxon>
    </lineage>
</organism>
<name>A0AAV8SCE3_9ROSI</name>
<evidence type="ECO:0000313" key="2">
    <source>
        <dbReference type="Proteomes" id="UP001159364"/>
    </source>
</evidence>
<gene>
    <name evidence="1" type="ORF">K2173_013806</name>
</gene>
<comment type="caution">
    <text evidence="1">The sequence shown here is derived from an EMBL/GenBank/DDBJ whole genome shotgun (WGS) entry which is preliminary data.</text>
</comment>
<proteinExistence type="predicted"/>
<protein>
    <submittedName>
        <fullName evidence="1">Uncharacterized protein</fullName>
    </submittedName>
</protein>
<evidence type="ECO:0000313" key="1">
    <source>
        <dbReference type="EMBL" id="KAJ8749891.1"/>
    </source>
</evidence>